<evidence type="ECO:0000313" key="2">
    <source>
        <dbReference type="Proteomes" id="UP000094236"/>
    </source>
</evidence>
<protein>
    <submittedName>
        <fullName evidence="1">Uncharacterized protein</fullName>
    </submittedName>
</protein>
<dbReference type="EMBL" id="KV454015">
    <property type="protein sequence ID" value="ODV94939.1"/>
    <property type="molecule type" value="Genomic_DNA"/>
</dbReference>
<dbReference type="GO" id="GO:0008270">
    <property type="term" value="F:zinc ion binding"/>
    <property type="evidence" value="ECO:0007669"/>
    <property type="project" value="InterPro"/>
</dbReference>
<dbReference type="AlphaFoldDB" id="A0A1E4TT63"/>
<proteinExistence type="predicted"/>
<dbReference type="GO" id="GO:0061630">
    <property type="term" value="F:ubiquitin protein ligase activity"/>
    <property type="evidence" value="ECO:0007669"/>
    <property type="project" value="InterPro"/>
</dbReference>
<evidence type="ECO:0000313" key="1">
    <source>
        <dbReference type="EMBL" id="ODV94939.1"/>
    </source>
</evidence>
<keyword evidence="2" id="KW-1185">Reference proteome</keyword>
<dbReference type="PANTHER" id="PTHR13513:SF9">
    <property type="entry name" value="E3 UBIQUITIN-PROTEIN LIGASE UBR7-RELATED"/>
    <property type="match status" value="1"/>
</dbReference>
<reference evidence="2" key="1">
    <citation type="submission" date="2016-05" db="EMBL/GenBank/DDBJ databases">
        <title>Comparative genomics of biotechnologically important yeasts.</title>
        <authorList>
            <consortium name="DOE Joint Genome Institute"/>
            <person name="Riley R."/>
            <person name="Haridas S."/>
            <person name="Wolfe K.H."/>
            <person name="Lopes M.R."/>
            <person name="Hittinger C.T."/>
            <person name="Goker M."/>
            <person name="Salamov A."/>
            <person name="Wisecaver J."/>
            <person name="Long T.M."/>
            <person name="Aerts A.L."/>
            <person name="Barry K."/>
            <person name="Choi C."/>
            <person name="Clum A."/>
            <person name="Coughlan A.Y."/>
            <person name="Deshpande S."/>
            <person name="Douglass A.P."/>
            <person name="Hanson S.J."/>
            <person name="Klenk H.-P."/>
            <person name="Labutti K."/>
            <person name="Lapidus A."/>
            <person name="Lindquist E."/>
            <person name="Lipzen A."/>
            <person name="Meier-Kolthoff J.P."/>
            <person name="Ohm R.A."/>
            <person name="Otillar R.P."/>
            <person name="Pangilinan J."/>
            <person name="Peng Y."/>
            <person name="Rokas A."/>
            <person name="Rosa C.A."/>
            <person name="Scheuner C."/>
            <person name="Sibirny A.A."/>
            <person name="Slot J.C."/>
            <person name="Stielow J.B."/>
            <person name="Sun H."/>
            <person name="Kurtzman C.P."/>
            <person name="Blackwell M."/>
            <person name="Grigoriev I.V."/>
            <person name="Jeffries T.W."/>
        </authorList>
    </citation>
    <scope>NUCLEOTIDE SEQUENCE [LARGE SCALE GENOMIC DNA]</scope>
    <source>
        <strain evidence="2">NRRL Y-2460</strain>
    </source>
</reference>
<accession>A0A1E4TT63</accession>
<sequence>MKTIKEESCLNDGARDGEAIDSMTAVEYLEKQLELEKEARELMPYDPNICTYTIGALHQQVYACLTCRENDTKKPYQWNYFQKEILLAIVEPLE</sequence>
<name>A0A1E4TT63_PACTA</name>
<dbReference type="PANTHER" id="PTHR13513">
    <property type="entry name" value="E3 UBIQUITIN-PROTEIN LIGASE UBR7"/>
    <property type="match status" value="1"/>
</dbReference>
<dbReference type="Proteomes" id="UP000094236">
    <property type="component" value="Unassembled WGS sequence"/>
</dbReference>
<gene>
    <name evidence="1" type="ORF">PACTADRAFT_3825</name>
</gene>
<dbReference type="GO" id="GO:0005737">
    <property type="term" value="C:cytoplasm"/>
    <property type="evidence" value="ECO:0007669"/>
    <property type="project" value="TreeGrafter"/>
</dbReference>
<dbReference type="InterPro" id="IPR040204">
    <property type="entry name" value="UBR7"/>
</dbReference>
<organism evidence="1 2">
    <name type="scientific">Pachysolen tannophilus NRRL Y-2460</name>
    <dbReference type="NCBI Taxonomy" id="669874"/>
    <lineage>
        <taxon>Eukaryota</taxon>
        <taxon>Fungi</taxon>
        <taxon>Dikarya</taxon>
        <taxon>Ascomycota</taxon>
        <taxon>Saccharomycotina</taxon>
        <taxon>Pichiomycetes</taxon>
        <taxon>Pachysolenaceae</taxon>
        <taxon>Pachysolen</taxon>
    </lineage>
</organism>